<name>A0A9P3CT56_9PEZI</name>
<dbReference type="AlphaFoldDB" id="A0A9P3CT56"/>
<feature type="domain" description="DUF7726" evidence="2">
    <location>
        <begin position="84"/>
        <end position="163"/>
    </location>
</feature>
<gene>
    <name evidence="3" type="ORF">CKM354_000844000</name>
</gene>
<dbReference type="Pfam" id="PF24852">
    <property type="entry name" value="DUF7726"/>
    <property type="match status" value="1"/>
</dbReference>
<sequence>MVLSERNPNVDAALARADNAATELIKSNDENVRQKKPPKSSKSAKSSKSSSSPQPKSKKAQPKGPTAADLSTINLPGEEDETVPIYLTAADVRKQIKQYLSHTKIAKTAFARELNELMPETKIEVRQMDRFLKATGPKGAGHNPVFYAGYVFFEKKRIRDGKKMTAKREEMEKIWKKSGGVPRNSPGYVFCVKGDKPWIDTYGREGIWSQKTGNSVVKQY</sequence>
<evidence type="ECO:0000313" key="3">
    <source>
        <dbReference type="EMBL" id="GIZ45265.1"/>
    </source>
</evidence>
<protein>
    <recommendedName>
        <fullName evidence="2">DUF7726 domain-containing protein</fullName>
    </recommendedName>
</protein>
<evidence type="ECO:0000313" key="4">
    <source>
        <dbReference type="Proteomes" id="UP000825890"/>
    </source>
</evidence>
<dbReference type="Proteomes" id="UP000825890">
    <property type="component" value="Unassembled WGS sequence"/>
</dbReference>
<comment type="caution">
    <text evidence="3">The sequence shown here is derived from an EMBL/GenBank/DDBJ whole genome shotgun (WGS) entry which is preliminary data.</text>
</comment>
<dbReference type="InterPro" id="IPR056143">
    <property type="entry name" value="DUF7726"/>
</dbReference>
<keyword evidence="4" id="KW-1185">Reference proteome</keyword>
<evidence type="ECO:0000259" key="2">
    <source>
        <dbReference type="Pfam" id="PF24852"/>
    </source>
</evidence>
<dbReference type="OrthoDB" id="3650224at2759"/>
<dbReference type="GeneID" id="68294015"/>
<feature type="compositionally biased region" description="Low complexity" evidence="1">
    <location>
        <begin position="40"/>
        <end position="55"/>
    </location>
</feature>
<feature type="region of interest" description="Disordered" evidence="1">
    <location>
        <begin position="1"/>
        <end position="75"/>
    </location>
</feature>
<proteinExistence type="predicted"/>
<organism evidence="3 4">
    <name type="scientific">Cercospora kikuchii</name>
    <dbReference type="NCBI Taxonomy" id="84275"/>
    <lineage>
        <taxon>Eukaryota</taxon>
        <taxon>Fungi</taxon>
        <taxon>Dikarya</taxon>
        <taxon>Ascomycota</taxon>
        <taxon>Pezizomycotina</taxon>
        <taxon>Dothideomycetes</taxon>
        <taxon>Dothideomycetidae</taxon>
        <taxon>Mycosphaerellales</taxon>
        <taxon>Mycosphaerellaceae</taxon>
        <taxon>Cercospora</taxon>
    </lineage>
</organism>
<accession>A0A9P3CT56</accession>
<dbReference type="PANTHER" id="PTHR42339:SF1">
    <property type="entry name" value="HISTONE H1"/>
    <property type="match status" value="1"/>
</dbReference>
<evidence type="ECO:0000256" key="1">
    <source>
        <dbReference type="SAM" id="MobiDB-lite"/>
    </source>
</evidence>
<dbReference type="EMBL" id="BOLY01000005">
    <property type="protein sequence ID" value="GIZ45265.1"/>
    <property type="molecule type" value="Genomic_DNA"/>
</dbReference>
<dbReference type="RefSeq" id="XP_044659752.1">
    <property type="nucleotide sequence ID" value="XM_044803817.1"/>
</dbReference>
<reference evidence="3 4" key="1">
    <citation type="submission" date="2021-01" db="EMBL/GenBank/DDBJ databases">
        <title>Cercospora kikuchii MAFF 305040 whole genome shotgun sequence.</title>
        <authorList>
            <person name="Kashiwa T."/>
            <person name="Suzuki T."/>
        </authorList>
    </citation>
    <scope>NUCLEOTIDE SEQUENCE [LARGE SCALE GENOMIC DNA]</scope>
    <source>
        <strain evidence="3 4">MAFF 305040</strain>
    </source>
</reference>
<dbReference type="PANTHER" id="PTHR42339">
    <property type="entry name" value="HISTONE H1"/>
    <property type="match status" value="1"/>
</dbReference>
<feature type="compositionally biased region" description="Low complexity" evidence="1">
    <location>
        <begin position="12"/>
        <end position="21"/>
    </location>
</feature>